<dbReference type="EMBL" id="CAUWAG010000012">
    <property type="protein sequence ID" value="CAJ2509326.1"/>
    <property type="molecule type" value="Genomic_DNA"/>
</dbReference>
<dbReference type="Proteomes" id="UP001295740">
    <property type="component" value="Unassembled WGS sequence"/>
</dbReference>
<dbReference type="AlphaFoldDB" id="A0AAI8VQM7"/>
<proteinExistence type="predicted"/>
<keyword evidence="1" id="KW-0812">Transmembrane</keyword>
<accession>A0AAI8VQM7</accession>
<feature type="transmembrane region" description="Helical" evidence="1">
    <location>
        <begin position="17"/>
        <end position="39"/>
    </location>
</feature>
<evidence type="ECO:0000313" key="3">
    <source>
        <dbReference type="Proteomes" id="UP001295740"/>
    </source>
</evidence>
<name>A0AAI8VQM7_9PEZI</name>
<sequence length="99" mass="10413">MSTIFSGGTFTNTTTEIALACIIAPVALLVLYSVLMFYFTNKRRGGSADSDSLAVREIVGGEPGDSREGLAVPAPLVPAQSRTPIYAEFMGGGRGWRGV</sequence>
<keyword evidence="3" id="KW-1185">Reference proteome</keyword>
<organism evidence="2 3">
    <name type="scientific">Anthostomella pinea</name>
    <dbReference type="NCBI Taxonomy" id="933095"/>
    <lineage>
        <taxon>Eukaryota</taxon>
        <taxon>Fungi</taxon>
        <taxon>Dikarya</taxon>
        <taxon>Ascomycota</taxon>
        <taxon>Pezizomycotina</taxon>
        <taxon>Sordariomycetes</taxon>
        <taxon>Xylariomycetidae</taxon>
        <taxon>Xylariales</taxon>
        <taxon>Xylariaceae</taxon>
        <taxon>Anthostomella</taxon>
    </lineage>
</organism>
<keyword evidence="1" id="KW-0472">Membrane</keyword>
<evidence type="ECO:0000313" key="2">
    <source>
        <dbReference type="EMBL" id="CAJ2509326.1"/>
    </source>
</evidence>
<protein>
    <submittedName>
        <fullName evidence="2">Uu.00g143520.m01.CDS01</fullName>
    </submittedName>
</protein>
<gene>
    <name evidence="2" type="ORF">KHLLAP_LOCUS9794</name>
</gene>
<reference evidence="2" key="1">
    <citation type="submission" date="2023-10" db="EMBL/GenBank/DDBJ databases">
        <authorList>
            <person name="Hackl T."/>
        </authorList>
    </citation>
    <scope>NUCLEOTIDE SEQUENCE</scope>
</reference>
<keyword evidence="1" id="KW-1133">Transmembrane helix</keyword>
<evidence type="ECO:0000256" key="1">
    <source>
        <dbReference type="SAM" id="Phobius"/>
    </source>
</evidence>
<comment type="caution">
    <text evidence="2">The sequence shown here is derived from an EMBL/GenBank/DDBJ whole genome shotgun (WGS) entry which is preliminary data.</text>
</comment>